<protein>
    <submittedName>
        <fullName evidence="1">Uncharacterized protein</fullName>
    </submittedName>
</protein>
<comment type="caution">
    <text evidence="1">The sequence shown here is derived from an EMBL/GenBank/DDBJ whole genome shotgun (WGS) entry which is preliminary data.</text>
</comment>
<gene>
    <name evidence="1" type="ORF">HMPREF2531_00569</name>
</gene>
<name>A0A139LT69_9BACE</name>
<evidence type="ECO:0000313" key="2">
    <source>
        <dbReference type="Proteomes" id="UP000070319"/>
    </source>
</evidence>
<dbReference type="Proteomes" id="UP000070319">
    <property type="component" value="Unassembled WGS sequence"/>
</dbReference>
<proteinExistence type="predicted"/>
<evidence type="ECO:0000313" key="1">
    <source>
        <dbReference type="EMBL" id="KXT54649.1"/>
    </source>
</evidence>
<organism evidence="1">
    <name type="scientific">Bacteroides intestinalis</name>
    <dbReference type="NCBI Taxonomy" id="329854"/>
    <lineage>
        <taxon>Bacteria</taxon>
        <taxon>Pseudomonadati</taxon>
        <taxon>Bacteroidota</taxon>
        <taxon>Bacteroidia</taxon>
        <taxon>Bacteroidales</taxon>
        <taxon>Bacteroidaceae</taxon>
        <taxon>Bacteroides</taxon>
    </lineage>
</organism>
<sequence length="74" mass="8989">MRTTHFLYFIHIFQLPDYTLKSVIIHPFTITLSTKIDIYSKQPTILIKRNSKYFQKNRSYTIWHAKNIRIFIAI</sequence>
<dbReference type="AlphaFoldDB" id="A0A139LT69"/>
<reference evidence="1 2" key="1">
    <citation type="submission" date="2016-02" db="EMBL/GenBank/DDBJ databases">
        <authorList>
            <person name="Wen L."/>
            <person name="He K."/>
            <person name="Yang H."/>
        </authorList>
    </citation>
    <scope>NUCLEOTIDE SEQUENCE [LARGE SCALE GENOMIC DNA]</scope>
    <source>
        <strain evidence="1 2">KLE1704</strain>
    </source>
</reference>
<accession>A0A139LT69</accession>
<dbReference type="EMBL" id="LTDF01000043">
    <property type="protein sequence ID" value="KXT54649.1"/>
    <property type="molecule type" value="Genomic_DNA"/>
</dbReference>